<feature type="compositionally biased region" description="Basic and acidic residues" evidence="1">
    <location>
        <begin position="166"/>
        <end position="208"/>
    </location>
</feature>
<feature type="region of interest" description="Disordered" evidence="1">
    <location>
        <begin position="94"/>
        <end position="265"/>
    </location>
</feature>
<comment type="caution">
    <text evidence="2">The sequence shown here is derived from an EMBL/GenBank/DDBJ whole genome shotgun (WGS) entry which is preliminary data.</text>
</comment>
<evidence type="ECO:0000313" key="2">
    <source>
        <dbReference type="EMBL" id="KAJ0198500.1"/>
    </source>
</evidence>
<dbReference type="AlphaFoldDB" id="A0A9R1V2F4"/>
<keyword evidence="3" id="KW-1185">Reference proteome</keyword>
<feature type="compositionally biased region" description="Pro residues" evidence="1">
    <location>
        <begin position="242"/>
        <end position="251"/>
    </location>
</feature>
<reference evidence="2 3" key="1">
    <citation type="journal article" date="2017" name="Nat. Commun.">
        <title>Genome assembly with in vitro proximity ligation data and whole-genome triplication in lettuce.</title>
        <authorList>
            <person name="Reyes-Chin-Wo S."/>
            <person name="Wang Z."/>
            <person name="Yang X."/>
            <person name="Kozik A."/>
            <person name="Arikit S."/>
            <person name="Song C."/>
            <person name="Xia L."/>
            <person name="Froenicke L."/>
            <person name="Lavelle D.O."/>
            <person name="Truco M.J."/>
            <person name="Xia R."/>
            <person name="Zhu S."/>
            <person name="Xu C."/>
            <person name="Xu H."/>
            <person name="Xu X."/>
            <person name="Cox K."/>
            <person name="Korf I."/>
            <person name="Meyers B.C."/>
            <person name="Michelmore R.W."/>
        </authorList>
    </citation>
    <scope>NUCLEOTIDE SEQUENCE [LARGE SCALE GENOMIC DNA]</scope>
    <source>
        <strain evidence="3">cv. Salinas</strain>
        <tissue evidence="2">Seedlings</tissue>
    </source>
</reference>
<dbReference type="Proteomes" id="UP000235145">
    <property type="component" value="Unassembled WGS sequence"/>
</dbReference>
<organism evidence="2 3">
    <name type="scientific">Lactuca sativa</name>
    <name type="common">Garden lettuce</name>
    <dbReference type="NCBI Taxonomy" id="4236"/>
    <lineage>
        <taxon>Eukaryota</taxon>
        <taxon>Viridiplantae</taxon>
        <taxon>Streptophyta</taxon>
        <taxon>Embryophyta</taxon>
        <taxon>Tracheophyta</taxon>
        <taxon>Spermatophyta</taxon>
        <taxon>Magnoliopsida</taxon>
        <taxon>eudicotyledons</taxon>
        <taxon>Gunneridae</taxon>
        <taxon>Pentapetalae</taxon>
        <taxon>asterids</taxon>
        <taxon>campanulids</taxon>
        <taxon>Asterales</taxon>
        <taxon>Asteraceae</taxon>
        <taxon>Cichorioideae</taxon>
        <taxon>Cichorieae</taxon>
        <taxon>Lactucinae</taxon>
        <taxon>Lactuca</taxon>
    </lineage>
</organism>
<protein>
    <submittedName>
        <fullName evidence="2">Uncharacterized protein</fullName>
    </submittedName>
</protein>
<gene>
    <name evidence="2" type="ORF">LSAT_V11C700377890</name>
</gene>
<evidence type="ECO:0000256" key="1">
    <source>
        <dbReference type="SAM" id="MobiDB-lite"/>
    </source>
</evidence>
<feature type="compositionally biased region" description="Basic residues" evidence="1">
    <location>
        <begin position="136"/>
        <end position="147"/>
    </location>
</feature>
<name>A0A9R1V2F4_LACSA</name>
<proteinExistence type="predicted"/>
<dbReference type="EMBL" id="NBSK02000007">
    <property type="protein sequence ID" value="KAJ0198500.1"/>
    <property type="molecule type" value="Genomic_DNA"/>
</dbReference>
<evidence type="ECO:0000313" key="3">
    <source>
        <dbReference type="Proteomes" id="UP000235145"/>
    </source>
</evidence>
<feature type="compositionally biased region" description="Basic residues" evidence="1">
    <location>
        <begin position="96"/>
        <end position="108"/>
    </location>
</feature>
<feature type="compositionally biased region" description="Polar residues" evidence="1">
    <location>
        <begin position="148"/>
        <end position="157"/>
    </location>
</feature>
<sequence>MGDPLGSPRAEWPKADNIVIRARGGCYTIATLHTTGIIMANRSKFSFIGSIPKAMFRDVPPSSRILEGYCSLTPSGPCPLTGEFQAILDEADKTKKGGKGSKKAAKKVTAKEGPSEAAKPPSKKRKDPAASTVAPKQRKQPAKRRKSPTPTSSQSEGDNSESETESEIRIEEDPPVHNAEDEPVRTEEQESIRIEEVEQVHNEPHVRTEAPSPNREVTPPLNDYVPSPPPSPKTTTSVPITIVPPPPPISSQPPTTIPGLIPIFT</sequence>
<accession>A0A9R1V2F4</accession>